<dbReference type="Gene3D" id="3.40.50.1820">
    <property type="entry name" value="alpha/beta hydrolase"/>
    <property type="match status" value="1"/>
</dbReference>
<evidence type="ECO:0000256" key="4">
    <source>
        <dbReference type="ARBA" id="ARBA00022801"/>
    </source>
</evidence>
<organism evidence="7 8">
    <name type="scientific">Ditylenchus destructor</name>
    <dbReference type="NCBI Taxonomy" id="166010"/>
    <lineage>
        <taxon>Eukaryota</taxon>
        <taxon>Metazoa</taxon>
        <taxon>Ecdysozoa</taxon>
        <taxon>Nematoda</taxon>
        <taxon>Chromadorea</taxon>
        <taxon>Rhabditida</taxon>
        <taxon>Tylenchina</taxon>
        <taxon>Tylenchomorpha</taxon>
        <taxon>Sphaerularioidea</taxon>
        <taxon>Anguinidae</taxon>
        <taxon>Anguininae</taxon>
        <taxon>Ditylenchus</taxon>
    </lineage>
</organism>
<keyword evidence="7" id="KW-0121">Carboxypeptidase</keyword>
<comment type="similarity">
    <text evidence="1">Belongs to the peptidase S28 family.</text>
</comment>
<evidence type="ECO:0000256" key="2">
    <source>
        <dbReference type="ARBA" id="ARBA00022670"/>
    </source>
</evidence>
<evidence type="ECO:0000313" key="7">
    <source>
        <dbReference type="EMBL" id="KAI1728770.1"/>
    </source>
</evidence>
<dbReference type="InterPro" id="IPR008758">
    <property type="entry name" value="Peptidase_S28"/>
</dbReference>
<dbReference type="EMBL" id="JAKKPZ010000001">
    <property type="protein sequence ID" value="KAI1728770.1"/>
    <property type="molecule type" value="Genomic_DNA"/>
</dbReference>
<dbReference type="PANTHER" id="PTHR11010:SF104">
    <property type="entry name" value="SERINE PROTEASE PCP-1-RELATED"/>
    <property type="match status" value="1"/>
</dbReference>
<evidence type="ECO:0000256" key="1">
    <source>
        <dbReference type="ARBA" id="ARBA00011079"/>
    </source>
</evidence>
<dbReference type="SUPFAM" id="SSF53474">
    <property type="entry name" value="alpha/beta-Hydrolases"/>
    <property type="match status" value="1"/>
</dbReference>
<dbReference type="Proteomes" id="UP001201812">
    <property type="component" value="Unassembled WGS sequence"/>
</dbReference>
<dbReference type="PANTHER" id="PTHR11010">
    <property type="entry name" value="PROTEASE S28 PRO-X CARBOXYPEPTIDASE-RELATED"/>
    <property type="match status" value="1"/>
</dbReference>
<keyword evidence="8" id="KW-1185">Reference proteome</keyword>
<protein>
    <submittedName>
        <fullName evidence="7">Serine carboxypeptidase s28 domain-containing protein</fullName>
    </submittedName>
</protein>
<feature type="chain" id="PRO_5042214644" evidence="6">
    <location>
        <begin position="17"/>
        <end position="618"/>
    </location>
</feature>
<proteinExistence type="inferred from homology"/>
<dbReference type="Pfam" id="PF05577">
    <property type="entry name" value="Peptidase_S28"/>
    <property type="match status" value="1"/>
</dbReference>
<gene>
    <name evidence="7" type="ORF">DdX_00973</name>
</gene>
<comment type="caution">
    <text evidence="7">The sequence shown here is derived from an EMBL/GenBank/DDBJ whole genome shotgun (WGS) entry which is preliminary data.</text>
</comment>
<dbReference type="AlphaFoldDB" id="A0AAD4NKZ4"/>
<keyword evidence="4" id="KW-0378">Hydrolase</keyword>
<feature type="signal peptide" evidence="6">
    <location>
        <begin position="1"/>
        <end position="16"/>
    </location>
</feature>
<accession>A0AAD4NKZ4</accession>
<evidence type="ECO:0000313" key="8">
    <source>
        <dbReference type="Proteomes" id="UP001201812"/>
    </source>
</evidence>
<reference evidence="7" key="1">
    <citation type="submission" date="2022-01" db="EMBL/GenBank/DDBJ databases">
        <title>Genome Sequence Resource for Two Populations of Ditylenchus destructor, the Migratory Endoparasitic Phytonematode.</title>
        <authorList>
            <person name="Zhang H."/>
            <person name="Lin R."/>
            <person name="Xie B."/>
        </authorList>
    </citation>
    <scope>NUCLEOTIDE SEQUENCE</scope>
    <source>
        <strain evidence="7">BazhouSP</strain>
    </source>
</reference>
<dbReference type="GO" id="GO:0006508">
    <property type="term" value="P:proteolysis"/>
    <property type="evidence" value="ECO:0007669"/>
    <property type="project" value="UniProtKB-KW"/>
</dbReference>
<sequence>MRLLIFWLTFIHLSCSSEDILSLAWHPGVSPPTNDLPTQNDFGLIPANFDALVDNFESDSNDTFKLRYFYNNDYVQSFGPCFLFIGSTKPITEYLKDYRFLFDVAKEMKAAVVFVELRYFGESLPFGIDSDKSLSKLKFLTTKQILADCVRLIIHLKQQSIIPYDSPLTAYGTEIGGILATWLRVKHPNVVKGALASSAPVRMFANGGVPIGSYYSTVTEEFRKAGCNVRLIQTAFDTLERLCDSYNGREKINRIFNIQTNSILHDRSDYHYLRKVIFNFTTLNYPYDTKMSPSGNLPAHAITKACSVFNSSELTDDRDDGENSVRRLQKLVAVYYNYGLNDDFQACIKPEKCDVPDRSSNSAMASLYLDCKELQLASCAQGYPNDMFPMSCNSEQFWESATETKCGEIFGKMEDDSGQYTNMFAVNDEYGFNFSQTTSNLIFTASSDPYSAGIIDRQVPEHKVFIIKIDNAGRSQELFQPNSCDPENLVNARFQIVQIIKCWSQLLDVSQCTADRLGWPLPAYIPKPTETVCRKIVASYPWGQSAPTQSLGAEANANFGINANVTVTATGSPANSTEAYLNATQTPNSANQRRTLYNFLVLANTLFLFWLNIPLQKF</sequence>
<name>A0AAD4NKZ4_9BILA</name>
<evidence type="ECO:0000256" key="5">
    <source>
        <dbReference type="ARBA" id="ARBA00023180"/>
    </source>
</evidence>
<dbReference type="GO" id="GO:0004180">
    <property type="term" value="F:carboxypeptidase activity"/>
    <property type="evidence" value="ECO:0007669"/>
    <property type="project" value="UniProtKB-KW"/>
</dbReference>
<evidence type="ECO:0000256" key="3">
    <source>
        <dbReference type="ARBA" id="ARBA00022729"/>
    </source>
</evidence>
<dbReference type="InterPro" id="IPR029058">
    <property type="entry name" value="AB_hydrolase_fold"/>
</dbReference>
<keyword evidence="2" id="KW-0645">Protease</keyword>
<dbReference type="Gene3D" id="1.20.120.980">
    <property type="entry name" value="Serine carboxypeptidase S28, SKS domain"/>
    <property type="match status" value="1"/>
</dbReference>
<dbReference type="GO" id="GO:0008239">
    <property type="term" value="F:dipeptidyl-peptidase activity"/>
    <property type="evidence" value="ECO:0007669"/>
    <property type="project" value="TreeGrafter"/>
</dbReference>
<evidence type="ECO:0000256" key="6">
    <source>
        <dbReference type="SAM" id="SignalP"/>
    </source>
</evidence>
<dbReference type="InterPro" id="IPR042269">
    <property type="entry name" value="Ser_carbopepase_S28_SKS"/>
</dbReference>
<keyword evidence="5" id="KW-0325">Glycoprotein</keyword>
<dbReference type="GO" id="GO:0070008">
    <property type="term" value="F:serine-type exopeptidase activity"/>
    <property type="evidence" value="ECO:0007669"/>
    <property type="project" value="InterPro"/>
</dbReference>
<keyword evidence="3 6" id="KW-0732">Signal</keyword>